<feature type="transmembrane region" description="Helical" evidence="6">
    <location>
        <begin position="302"/>
        <end position="320"/>
    </location>
</feature>
<name>D9SVK4_CLOC7</name>
<feature type="transmembrane region" description="Helical" evidence="6">
    <location>
        <begin position="180"/>
        <end position="201"/>
    </location>
</feature>
<dbReference type="HOGENOM" id="CLU_017518_3_0_9"/>
<dbReference type="SUPFAM" id="SSF103473">
    <property type="entry name" value="MFS general substrate transporter"/>
    <property type="match status" value="1"/>
</dbReference>
<dbReference type="PANTHER" id="PTHR23519:SF1">
    <property type="entry name" value="AUTOPHAGY-RELATED PROTEIN 22"/>
    <property type="match status" value="1"/>
</dbReference>
<feature type="transmembrane region" description="Helical" evidence="6">
    <location>
        <begin position="54"/>
        <end position="76"/>
    </location>
</feature>
<evidence type="ECO:0000256" key="5">
    <source>
        <dbReference type="ARBA" id="ARBA00023136"/>
    </source>
</evidence>
<dbReference type="InterPro" id="IPR024671">
    <property type="entry name" value="Atg22-like"/>
</dbReference>
<feature type="transmembrane region" description="Helical" evidence="6">
    <location>
        <begin position="236"/>
        <end position="258"/>
    </location>
</feature>
<comment type="subcellular location">
    <subcellularLocation>
        <location evidence="1">Cell membrane</location>
        <topology evidence="1">Multi-pass membrane protein</topology>
    </subcellularLocation>
</comment>
<dbReference type="GO" id="GO:0022857">
    <property type="term" value="F:transmembrane transporter activity"/>
    <property type="evidence" value="ECO:0007669"/>
    <property type="project" value="InterPro"/>
</dbReference>
<sequence>MTKLNREEKSWALYDWANSAYSITVTSTVLPLYFKGIANNSGVAATTSTAYWGYGISIATLIVAILAPVLGTIADYRGYKKKFFKLFLSLGLIFTALLAVVPENQWIVLLVINCFTIVGFSGAEVFYDAFLVDVTDDDKMDKVSATGFALGYIGSTIPFIICIGLIVAAQTGAVPFGVSAASRIAFVITAIWWGIFSIPMLKNVEQKYSIEPEEKPIRKSFVRLLETFKNIKEHKIVFMFLLAYFFYIDGVHTIIGMSTSYGSDLGIKSTTLLVILLVGQFVAFPCALIFGRLSSRFSGKKVILCSIAIYTGICIYAYFLKTELDFWILALLVCSCQGGIQAISRSYLGRLVPKENSSKFFGFYNIFGKFASVMGPALIGVVSQATGKTNNGVFSLIVLFIIGGLFLMRVPDTEKESKVLGVKAGI</sequence>
<keyword evidence="5 6" id="KW-0472">Membrane</keyword>
<dbReference type="GO" id="GO:0005886">
    <property type="term" value="C:plasma membrane"/>
    <property type="evidence" value="ECO:0007669"/>
    <property type="project" value="UniProtKB-SubCell"/>
</dbReference>
<feature type="domain" description="Major facilitator superfamily (MFS) profile" evidence="7">
    <location>
        <begin position="236"/>
        <end position="426"/>
    </location>
</feature>
<evidence type="ECO:0000256" key="2">
    <source>
        <dbReference type="ARBA" id="ARBA00022448"/>
    </source>
</evidence>
<dbReference type="PROSITE" id="PS50850">
    <property type="entry name" value="MFS"/>
    <property type="match status" value="1"/>
</dbReference>
<dbReference type="OrthoDB" id="9768783at2"/>
<keyword evidence="3 6" id="KW-0812">Transmembrane</keyword>
<feature type="transmembrane region" description="Helical" evidence="6">
    <location>
        <begin position="12"/>
        <end position="34"/>
    </location>
</feature>
<gene>
    <name evidence="8" type="ordered locus">Clocel_1375</name>
</gene>
<evidence type="ECO:0000313" key="8">
    <source>
        <dbReference type="EMBL" id="ADL51128.1"/>
    </source>
</evidence>
<dbReference type="Proteomes" id="UP000002730">
    <property type="component" value="Chromosome"/>
</dbReference>
<evidence type="ECO:0000256" key="4">
    <source>
        <dbReference type="ARBA" id="ARBA00022989"/>
    </source>
</evidence>
<feature type="transmembrane region" description="Helical" evidence="6">
    <location>
        <begin position="83"/>
        <end position="101"/>
    </location>
</feature>
<dbReference type="KEGG" id="ccb:Clocel_1375"/>
<keyword evidence="2" id="KW-0813">Transport</keyword>
<dbReference type="EMBL" id="CP002160">
    <property type="protein sequence ID" value="ADL51128.1"/>
    <property type="molecule type" value="Genomic_DNA"/>
</dbReference>
<dbReference type="Pfam" id="PF11700">
    <property type="entry name" value="ATG22"/>
    <property type="match status" value="2"/>
</dbReference>
<proteinExistence type="predicted"/>
<dbReference type="PANTHER" id="PTHR23519">
    <property type="entry name" value="AUTOPHAGY-RELATED PROTEIN 22"/>
    <property type="match status" value="1"/>
</dbReference>
<feature type="transmembrane region" description="Helical" evidence="6">
    <location>
        <begin position="148"/>
        <end position="168"/>
    </location>
</feature>
<dbReference type="eggNOG" id="COG2270">
    <property type="taxonomic scope" value="Bacteria"/>
</dbReference>
<dbReference type="CDD" id="cd17482">
    <property type="entry name" value="MFS_YxiO_like"/>
    <property type="match status" value="1"/>
</dbReference>
<dbReference type="Gene3D" id="1.20.1250.20">
    <property type="entry name" value="MFS general substrate transporter like domains"/>
    <property type="match status" value="1"/>
</dbReference>
<feature type="transmembrane region" description="Helical" evidence="6">
    <location>
        <begin position="107"/>
        <end position="127"/>
    </location>
</feature>
<feature type="transmembrane region" description="Helical" evidence="6">
    <location>
        <begin position="391"/>
        <end position="408"/>
    </location>
</feature>
<organism evidence="8 9">
    <name type="scientific">Clostridium cellulovorans (strain ATCC 35296 / DSM 3052 / OCM 3 / 743B)</name>
    <dbReference type="NCBI Taxonomy" id="573061"/>
    <lineage>
        <taxon>Bacteria</taxon>
        <taxon>Bacillati</taxon>
        <taxon>Bacillota</taxon>
        <taxon>Clostridia</taxon>
        <taxon>Eubacteriales</taxon>
        <taxon>Clostridiaceae</taxon>
        <taxon>Clostridium</taxon>
    </lineage>
</organism>
<feature type="transmembrane region" description="Helical" evidence="6">
    <location>
        <begin position="360"/>
        <end position="379"/>
    </location>
</feature>
<dbReference type="InterPro" id="IPR036259">
    <property type="entry name" value="MFS_trans_sf"/>
</dbReference>
<dbReference type="RefSeq" id="WP_010076008.1">
    <property type="nucleotide sequence ID" value="NC_014393.1"/>
</dbReference>
<dbReference type="InterPro" id="IPR050495">
    <property type="entry name" value="ATG22/LtaA_families"/>
</dbReference>
<protein>
    <submittedName>
        <fullName evidence="8">Major facilitator superfamily permease</fullName>
    </submittedName>
</protein>
<dbReference type="InterPro" id="IPR020846">
    <property type="entry name" value="MFS_dom"/>
</dbReference>
<evidence type="ECO:0000256" key="6">
    <source>
        <dbReference type="SAM" id="Phobius"/>
    </source>
</evidence>
<feature type="transmembrane region" description="Helical" evidence="6">
    <location>
        <begin position="326"/>
        <end position="348"/>
    </location>
</feature>
<accession>D9SVK4</accession>
<evidence type="ECO:0000259" key="7">
    <source>
        <dbReference type="PROSITE" id="PS50850"/>
    </source>
</evidence>
<evidence type="ECO:0000256" key="1">
    <source>
        <dbReference type="ARBA" id="ARBA00004651"/>
    </source>
</evidence>
<keyword evidence="4 6" id="KW-1133">Transmembrane helix</keyword>
<reference evidence="8 9" key="1">
    <citation type="submission" date="2010-08" db="EMBL/GenBank/DDBJ databases">
        <title>Complete sequence of Clostridium cellulovorans 743B.</title>
        <authorList>
            <consortium name="US DOE Joint Genome Institute"/>
            <person name="Lucas S."/>
            <person name="Copeland A."/>
            <person name="Lapidus A."/>
            <person name="Cheng J.-F."/>
            <person name="Bruce D."/>
            <person name="Goodwin L."/>
            <person name="Pitluck S."/>
            <person name="Chertkov O."/>
            <person name="Detter J.C."/>
            <person name="Han C."/>
            <person name="Tapia R."/>
            <person name="Land M."/>
            <person name="Hauser L."/>
            <person name="Chang Y.-J."/>
            <person name="Jeffries C."/>
            <person name="Kyrpides N."/>
            <person name="Ivanova N."/>
            <person name="Mikhailova N."/>
            <person name="Hemme C.L."/>
            <person name="Woyke T."/>
        </authorList>
    </citation>
    <scope>NUCLEOTIDE SEQUENCE [LARGE SCALE GENOMIC DNA]</scope>
    <source>
        <strain evidence="9">ATCC 35296 / DSM 3052 / OCM 3 / 743B</strain>
    </source>
</reference>
<evidence type="ECO:0000313" key="9">
    <source>
        <dbReference type="Proteomes" id="UP000002730"/>
    </source>
</evidence>
<evidence type="ECO:0000256" key="3">
    <source>
        <dbReference type="ARBA" id="ARBA00022692"/>
    </source>
</evidence>
<keyword evidence="9" id="KW-1185">Reference proteome</keyword>
<dbReference type="AlphaFoldDB" id="D9SVK4"/>
<feature type="transmembrane region" description="Helical" evidence="6">
    <location>
        <begin position="270"/>
        <end position="290"/>
    </location>
</feature>